<feature type="domain" description="J" evidence="2">
    <location>
        <begin position="6"/>
        <end position="72"/>
    </location>
</feature>
<accession>A0A382LML0</accession>
<gene>
    <name evidence="3" type="ORF">METZ01_LOCUS290908</name>
</gene>
<dbReference type="Pfam" id="PF00226">
    <property type="entry name" value="DnaJ"/>
    <property type="match status" value="1"/>
</dbReference>
<dbReference type="InterPro" id="IPR001623">
    <property type="entry name" value="DnaJ_domain"/>
</dbReference>
<dbReference type="SMART" id="SM00271">
    <property type="entry name" value="DnaJ"/>
    <property type="match status" value="1"/>
</dbReference>
<dbReference type="PROSITE" id="PS50076">
    <property type="entry name" value="DNAJ_2"/>
    <property type="match status" value="1"/>
</dbReference>
<dbReference type="InterPro" id="IPR036869">
    <property type="entry name" value="J_dom_sf"/>
</dbReference>
<dbReference type="Gene3D" id="1.10.287.110">
    <property type="entry name" value="DnaJ domain"/>
    <property type="match status" value="1"/>
</dbReference>
<dbReference type="PRINTS" id="PR00625">
    <property type="entry name" value="JDOMAIN"/>
</dbReference>
<name>A0A382LML0_9ZZZZ</name>
<dbReference type="AlphaFoldDB" id="A0A382LML0"/>
<reference evidence="3" key="1">
    <citation type="submission" date="2018-05" db="EMBL/GenBank/DDBJ databases">
        <authorList>
            <person name="Lanie J.A."/>
            <person name="Ng W.-L."/>
            <person name="Kazmierczak K.M."/>
            <person name="Andrzejewski T.M."/>
            <person name="Davidsen T.M."/>
            <person name="Wayne K.J."/>
            <person name="Tettelin H."/>
            <person name="Glass J.I."/>
            <person name="Rusch D."/>
            <person name="Podicherti R."/>
            <person name="Tsui H.-C.T."/>
            <person name="Winkler M.E."/>
        </authorList>
    </citation>
    <scope>NUCLEOTIDE SEQUENCE</scope>
</reference>
<dbReference type="SUPFAM" id="SSF46565">
    <property type="entry name" value="Chaperone J-domain"/>
    <property type="match status" value="1"/>
</dbReference>
<feature type="non-terminal residue" evidence="3">
    <location>
        <position position="154"/>
    </location>
</feature>
<dbReference type="PANTHER" id="PTHR44145:SF3">
    <property type="entry name" value="DNAJ HOMOLOG SUBFAMILY A MEMBER 3, MITOCHONDRIAL"/>
    <property type="match status" value="1"/>
</dbReference>
<dbReference type="CDD" id="cd06257">
    <property type="entry name" value="DnaJ"/>
    <property type="match status" value="1"/>
</dbReference>
<evidence type="ECO:0000313" key="3">
    <source>
        <dbReference type="EMBL" id="SVC38054.1"/>
    </source>
</evidence>
<organism evidence="3">
    <name type="scientific">marine metagenome</name>
    <dbReference type="NCBI Taxonomy" id="408172"/>
    <lineage>
        <taxon>unclassified sequences</taxon>
        <taxon>metagenomes</taxon>
        <taxon>ecological metagenomes</taxon>
    </lineage>
</organism>
<evidence type="ECO:0000256" key="1">
    <source>
        <dbReference type="ARBA" id="ARBA00023186"/>
    </source>
</evidence>
<keyword evidence="1" id="KW-0143">Chaperone</keyword>
<evidence type="ECO:0000259" key="2">
    <source>
        <dbReference type="PROSITE" id="PS50076"/>
    </source>
</evidence>
<proteinExistence type="predicted"/>
<sequence length="154" mass="18244">MDKNKDYYAILGVHPTAEIAVIEAAYKALAKRYHPDVSQDNPEEAHRRMQEINEAYEILSNTTKRKEYDDLKGSGTQEAEDFFRGEEDVEPEYDPLDEDWKVAIEYYPELEEYLNKLRRISWKLGYGFKAYIVDTKNYENGAKIYNQMYEDFVE</sequence>
<protein>
    <recommendedName>
        <fullName evidence="2">J domain-containing protein</fullName>
    </recommendedName>
</protein>
<dbReference type="PANTHER" id="PTHR44145">
    <property type="entry name" value="DNAJ HOMOLOG SUBFAMILY A MEMBER 3, MITOCHONDRIAL"/>
    <property type="match status" value="1"/>
</dbReference>
<dbReference type="EMBL" id="UINC01088109">
    <property type="protein sequence ID" value="SVC38054.1"/>
    <property type="molecule type" value="Genomic_DNA"/>
</dbReference>
<dbReference type="InterPro" id="IPR051938">
    <property type="entry name" value="Apopto_cytoskel_mod"/>
</dbReference>